<evidence type="ECO:0000256" key="1">
    <source>
        <dbReference type="ARBA" id="ARBA00004240"/>
    </source>
</evidence>
<reference evidence="13" key="1">
    <citation type="submission" date="2018-11" db="EMBL/GenBank/DDBJ databases">
        <authorList>
            <person name="Alioto T."/>
            <person name="Alioto T."/>
        </authorList>
    </citation>
    <scope>NUCLEOTIDE SEQUENCE</scope>
</reference>
<comment type="subcellular location">
    <subcellularLocation>
        <location evidence="1">Endoplasmic reticulum</location>
    </subcellularLocation>
</comment>
<dbReference type="PANTHER" id="PTHR13398">
    <property type="entry name" value="GDP-FUCOSE PROTEIN O-FUCOSYLTRANSFERASE 2"/>
    <property type="match status" value="1"/>
</dbReference>
<dbReference type="Proteomes" id="UP000596742">
    <property type="component" value="Unassembled WGS sequence"/>
</dbReference>
<dbReference type="GO" id="GO:0005783">
    <property type="term" value="C:endoplasmic reticulum"/>
    <property type="evidence" value="ECO:0007669"/>
    <property type="project" value="UniProtKB-SubCell"/>
</dbReference>
<evidence type="ECO:0000256" key="8">
    <source>
        <dbReference type="ARBA" id="ARBA00025803"/>
    </source>
</evidence>
<gene>
    <name evidence="13" type="ORF">MGAL_10B023227</name>
</gene>
<dbReference type="GO" id="GO:0046922">
    <property type="term" value="F:peptide-O-fucosyltransferase activity"/>
    <property type="evidence" value="ECO:0007669"/>
    <property type="project" value="UniProtKB-EC"/>
</dbReference>
<dbReference type="EMBL" id="UYJE01001686">
    <property type="protein sequence ID" value="VDI04160.1"/>
    <property type="molecule type" value="Genomic_DNA"/>
</dbReference>
<sequence>MAGNISVSNRVTSLSNGSSLERKLSWQHRIRKMHINAQLCIALFNTFVLASQAHEKIDIFKPETHSHAEFGEAKSVRYLVYDVNPGEGFNLRRDVFMRVANLVKLLNEDEPWVLVLPPWGRLYHWKSQDLNQIKVKWSTFFDLASLREHIPVIEFEDYLTVMGEEVVEEIYYLQRYKEGWTNGKWEEKMDIRECIDRVPYQK</sequence>
<keyword evidence="4 13" id="KW-0808">Transferase</keyword>
<comment type="catalytic activity">
    <reaction evidence="12">
        <text>L-seryl-[protein] + GDP-beta-L-fucose = 3-O-(alpha-L-fucosyl)-L-seryl-[protein] + GDP + H(+)</text>
        <dbReference type="Rhea" id="RHEA:63644"/>
        <dbReference type="Rhea" id="RHEA-COMP:9863"/>
        <dbReference type="Rhea" id="RHEA-COMP:17914"/>
        <dbReference type="ChEBI" id="CHEBI:15378"/>
        <dbReference type="ChEBI" id="CHEBI:29999"/>
        <dbReference type="ChEBI" id="CHEBI:57273"/>
        <dbReference type="ChEBI" id="CHEBI:58189"/>
        <dbReference type="ChEBI" id="CHEBI:189632"/>
        <dbReference type="EC" id="2.4.1.221"/>
    </reaction>
    <physiologicalReaction direction="left-to-right" evidence="12">
        <dbReference type="Rhea" id="RHEA:63645"/>
    </physiologicalReaction>
</comment>
<organism evidence="13 14">
    <name type="scientific">Mytilus galloprovincialis</name>
    <name type="common">Mediterranean mussel</name>
    <dbReference type="NCBI Taxonomy" id="29158"/>
    <lineage>
        <taxon>Eukaryota</taxon>
        <taxon>Metazoa</taxon>
        <taxon>Spiralia</taxon>
        <taxon>Lophotrochozoa</taxon>
        <taxon>Mollusca</taxon>
        <taxon>Bivalvia</taxon>
        <taxon>Autobranchia</taxon>
        <taxon>Pteriomorphia</taxon>
        <taxon>Mytilida</taxon>
        <taxon>Mytiloidea</taxon>
        <taxon>Mytilidae</taxon>
        <taxon>Mytilinae</taxon>
        <taxon>Mytilus</taxon>
    </lineage>
</organism>
<comment type="catalytic activity">
    <reaction evidence="11">
        <text>L-threonyl-[protein] + GDP-beta-L-fucose = 3-O-(alpha-L-fucosyl)-L-threonyl-[protein] + GDP + H(+)</text>
        <dbReference type="Rhea" id="RHEA:70491"/>
        <dbReference type="Rhea" id="RHEA-COMP:11060"/>
        <dbReference type="Rhea" id="RHEA-COMP:17915"/>
        <dbReference type="ChEBI" id="CHEBI:15378"/>
        <dbReference type="ChEBI" id="CHEBI:30013"/>
        <dbReference type="ChEBI" id="CHEBI:57273"/>
        <dbReference type="ChEBI" id="CHEBI:58189"/>
        <dbReference type="ChEBI" id="CHEBI:189631"/>
        <dbReference type="EC" id="2.4.1.221"/>
    </reaction>
    <physiologicalReaction direction="left-to-right" evidence="11">
        <dbReference type="Rhea" id="RHEA:70492"/>
    </physiologicalReaction>
</comment>
<evidence type="ECO:0000256" key="11">
    <source>
        <dbReference type="ARBA" id="ARBA00047273"/>
    </source>
</evidence>
<dbReference type="PANTHER" id="PTHR13398:SF0">
    <property type="entry name" value="GDP-FUCOSE PROTEIN O-FUCOSYLTRANSFERASE 2"/>
    <property type="match status" value="1"/>
</dbReference>
<evidence type="ECO:0000313" key="14">
    <source>
        <dbReference type="Proteomes" id="UP000596742"/>
    </source>
</evidence>
<evidence type="ECO:0000256" key="3">
    <source>
        <dbReference type="ARBA" id="ARBA00012196"/>
    </source>
</evidence>
<evidence type="ECO:0000256" key="2">
    <source>
        <dbReference type="ARBA" id="ARBA00004922"/>
    </source>
</evidence>
<proteinExistence type="inferred from homology"/>
<evidence type="ECO:0000313" key="13">
    <source>
        <dbReference type="EMBL" id="VDI04160.1"/>
    </source>
</evidence>
<evidence type="ECO:0000256" key="7">
    <source>
        <dbReference type="ARBA" id="ARBA00023277"/>
    </source>
</evidence>
<dbReference type="AlphaFoldDB" id="A0A8B6CFA9"/>
<evidence type="ECO:0000256" key="6">
    <source>
        <dbReference type="ARBA" id="ARBA00023253"/>
    </source>
</evidence>
<dbReference type="InterPro" id="IPR019378">
    <property type="entry name" value="GDP-Fuc_O-FucTrfase"/>
</dbReference>
<dbReference type="OrthoDB" id="422368at2759"/>
<dbReference type="Pfam" id="PF10250">
    <property type="entry name" value="O-FucT"/>
    <property type="match status" value="1"/>
</dbReference>
<dbReference type="InterPro" id="IPR045130">
    <property type="entry name" value="OFUT2-like"/>
</dbReference>
<comment type="caution">
    <text evidence="13">The sequence shown here is derived from an EMBL/GenBank/DDBJ whole genome shotgun (WGS) entry which is preliminary data.</text>
</comment>
<comment type="similarity">
    <text evidence="8">Belongs to the glycosyltransferase 68 family.</text>
</comment>
<evidence type="ECO:0000256" key="10">
    <source>
        <dbReference type="ARBA" id="ARBA00033083"/>
    </source>
</evidence>
<keyword evidence="14" id="KW-1185">Reference proteome</keyword>
<protein>
    <recommendedName>
        <fullName evidence="9">GDP-fucose protein O-fucosyltransferase 2</fullName>
        <ecNumber evidence="3">2.4.1.221</ecNumber>
    </recommendedName>
    <alternativeName>
        <fullName evidence="10">Peptide-O-fucosyltransferase 2</fullName>
    </alternativeName>
</protein>
<dbReference type="Gene3D" id="3.40.50.11340">
    <property type="match status" value="1"/>
</dbReference>
<keyword evidence="7" id="KW-0119">Carbohydrate metabolism</keyword>
<feature type="non-terminal residue" evidence="13">
    <location>
        <position position="1"/>
    </location>
</feature>
<dbReference type="GO" id="GO:0006004">
    <property type="term" value="P:fucose metabolic process"/>
    <property type="evidence" value="ECO:0007669"/>
    <property type="project" value="UniProtKB-KW"/>
</dbReference>
<keyword evidence="6" id="KW-0294">Fucose metabolism</keyword>
<accession>A0A8B6CFA9</accession>
<evidence type="ECO:0000256" key="9">
    <source>
        <dbReference type="ARBA" id="ARBA00026232"/>
    </source>
</evidence>
<evidence type="ECO:0000256" key="4">
    <source>
        <dbReference type="ARBA" id="ARBA00022679"/>
    </source>
</evidence>
<dbReference type="EC" id="2.4.1.221" evidence="3"/>
<keyword evidence="13" id="KW-0328">Glycosyltransferase</keyword>
<comment type="pathway">
    <text evidence="2">Protein modification; protein glycosylation.</text>
</comment>
<keyword evidence="5" id="KW-0256">Endoplasmic reticulum</keyword>
<evidence type="ECO:0000256" key="12">
    <source>
        <dbReference type="ARBA" id="ARBA00048647"/>
    </source>
</evidence>
<evidence type="ECO:0000256" key="5">
    <source>
        <dbReference type="ARBA" id="ARBA00022824"/>
    </source>
</evidence>
<name>A0A8B6CFA9_MYTGA</name>